<evidence type="ECO:0000313" key="1">
    <source>
        <dbReference type="EMBL" id="SPS05737.1"/>
    </source>
</evidence>
<reference evidence="1" key="1">
    <citation type="submission" date="2018-05" db="EMBL/GenBank/DDBJ databases">
        <authorList>
            <person name="Lanie J.A."/>
            <person name="Ng W.-L."/>
            <person name="Kazmierczak K.M."/>
            <person name="Andrzejewski T.M."/>
            <person name="Davidsen T.M."/>
            <person name="Wayne K.J."/>
            <person name="Tettelin H."/>
            <person name="Glass J.I."/>
            <person name="Rusch D."/>
            <person name="Podicherti R."/>
            <person name="Tsui H.-C.T."/>
            <person name="Winkler M.E."/>
        </authorList>
    </citation>
    <scope>NUCLEOTIDE SEQUENCE</scope>
    <source>
        <strain evidence="1">KNB</strain>
    </source>
</reference>
<dbReference type="EMBL" id="LS423452">
    <property type="protein sequence ID" value="SPS05737.1"/>
    <property type="molecule type" value="Genomic_DNA"/>
</dbReference>
<dbReference type="AlphaFoldDB" id="A0A2X0QW46"/>
<proteinExistence type="predicted"/>
<name>A0A2X0QW46_9PROT</name>
<organism evidence="1">
    <name type="scientific">Candidatus Nitrotoga fabula</name>
    <dbReference type="NCBI Taxonomy" id="2182327"/>
    <lineage>
        <taxon>Bacteria</taxon>
        <taxon>Pseudomonadati</taxon>
        <taxon>Pseudomonadota</taxon>
        <taxon>Betaproteobacteria</taxon>
        <taxon>Nitrosomonadales</taxon>
        <taxon>Gallionellaceae</taxon>
        <taxon>Candidatus Nitrotoga</taxon>
    </lineage>
</organism>
<protein>
    <submittedName>
        <fullName evidence="1">Uncharacterized protein</fullName>
    </submittedName>
</protein>
<sequence length="96" mass="10819">MNKSNTIKVKTNPDNNDTALPRIEASQEDIAQAKKLATNTLQNYSGLLGQNQAHTLNNFLSRKGRMKGKITQEQCMKIFNITAQVQSKFIKLNIQK</sequence>
<gene>
    <name evidence="1" type="ORF">NITFAB_1327</name>
</gene>
<accession>A0A2X0QW46</accession>